<evidence type="ECO:0000313" key="1">
    <source>
        <dbReference type="EMBL" id="BAY16252.1"/>
    </source>
</evidence>
<protein>
    <submittedName>
        <fullName evidence="1">Uncharacterized protein</fullName>
    </submittedName>
</protein>
<accession>A0A1Z4GFH4</accession>
<keyword evidence="2" id="KW-1185">Reference proteome</keyword>
<dbReference type="Proteomes" id="UP000218287">
    <property type="component" value="Chromosome"/>
</dbReference>
<dbReference type="EMBL" id="AP018174">
    <property type="protein sequence ID" value="BAY16252.1"/>
    <property type="molecule type" value="Genomic_DNA"/>
</dbReference>
<dbReference type="AlphaFoldDB" id="A0A1Z4GFH4"/>
<reference evidence="1 2" key="1">
    <citation type="submission" date="2017-06" db="EMBL/GenBank/DDBJ databases">
        <title>Genome sequencing of cyanobaciteial culture collection at National Institute for Environmental Studies (NIES).</title>
        <authorList>
            <person name="Hirose Y."/>
            <person name="Shimura Y."/>
            <person name="Fujisawa T."/>
            <person name="Nakamura Y."/>
            <person name="Kawachi M."/>
        </authorList>
    </citation>
    <scope>NUCLEOTIDE SEQUENCE [LARGE SCALE GENOMIC DNA]</scope>
    <source>
        <strain evidence="1 2">NIES-21</strain>
    </source>
</reference>
<evidence type="ECO:0000313" key="2">
    <source>
        <dbReference type="Proteomes" id="UP000218287"/>
    </source>
</evidence>
<gene>
    <name evidence="1" type="ORF">NIES21_20760</name>
</gene>
<proteinExistence type="predicted"/>
<organism evidence="1 2">
    <name type="scientific">Anabaenopsis circularis NIES-21</name>
    <dbReference type="NCBI Taxonomy" id="1085406"/>
    <lineage>
        <taxon>Bacteria</taxon>
        <taxon>Bacillati</taxon>
        <taxon>Cyanobacteriota</taxon>
        <taxon>Cyanophyceae</taxon>
        <taxon>Nostocales</taxon>
        <taxon>Nodulariaceae</taxon>
        <taxon>Anabaenopsis</taxon>
    </lineage>
</organism>
<name>A0A1Z4GFH4_9CYAN</name>
<sequence length="368" mass="42293">MLKPIKMMTESFAPNLMRDLIKLIKFKITQLVNNAVRFYWQVMGISPHSNLLGLTYANDKFTDGAGAQIQRIYSIYAASRLLQVPYIHSPLTKLNYQGLVALEQNTTNQDIVDEYNQIFKISSDRELPVDYTTEYIKNLDLLTFEKLRRKALKSKKFILAKVLLPYKITDTYPETLQCVKDVSPFPLQKSSVIRIAIHVRRGDLLFVASHRMLSNEYYISVAQKISAILDQLKLDYVFELHTELPTQSFTVTANQHSMLKSDVVVDYKSTQLAEFDVIPNLEKFVNADPIETLQRMSSANVLVMSHSSFSYLSAILNVKGVILYHKFWHSPLKNWLITNNVGDFSQEEFIQQLQKNLAVPEQISSLIE</sequence>